<dbReference type="AlphaFoldDB" id="A0A4S4DN74"/>
<evidence type="ECO:0000256" key="1">
    <source>
        <dbReference type="ARBA" id="ARBA00022527"/>
    </source>
</evidence>
<feature type="chain" id="PRO_5020725398" description="Protein kinase domain-containing protein" evidence="6">
    <location>
        <begin position="22"/>
        <end position="518"/>
    </location>
</feature>
<keyword evidence="1" id="KW-0418">Kinase</keyword>
<dbReference type="Proteomes" id="UP000306102">
    <property type="component" value="Unassembled WGS sequence"/>
</dbReference>
<organism evidence="8 9">
    <name type="scientific">Camellia sinensis var. sinensis</name>
    <name type="common">China tea</name>
    <dbReference type="NCBI Taxonomy" id="542762"/>
    <lineage>
        <taxon>Eukaryota</taxon>
        <taxon>Viridiplantae</taxon>
        <taxon>Streptophyta</taxon>
        <taxon>Embryophyta</taxon>
        <taxon>Tracheophyta</taxon>
        <taxon>Spermatophyta</taxon>
        <taxon>Magnoliopsida</taxon>
        <taxon>eudicotyledons</taxon>
        <taxon>Gunneridae</taxon>
        <taxon>Pentapetalae</taxon>
        <taxon>asterids</taxon>
        <taxon>Ericales</taxon>
        <taxon>Theaceae</taxon>
        <taxon>Camellia</taxon>
    </lineage>
</organism>
<evidence type="ECO:0000256" key="2">
    <source>
        <dbReference type="ARBA" id="ARBA00022741"/>
    </source>
</evidence>
<reference evidence="8 9" key="1">
    <citation type="journal article" date="2018" name="Proc. Natl. Acad. Sci. U.S.A.">
        <title>Draft genome sequence of Camellia sinensis var. sinensis provides insights into the evolution of the tea genome and tea quality.</title>
        <authorList>
            <person name="Wei C."/>
            <person name="Yang H."/>
            <person name="Wang S."/>
            <person name="Zhao J."/>
            <person name="Liu C."/>
            <person name="Gao L."/>
            <person name="Xia E."/>
            <person name="Lu Y."/>
            <person name="Tai Y."/>
            <person name="She G."/>
            <person name="Sun J."/>
            <person name="Cao H."/>
            <person name="Tong W."/>
            <person name="Gao Q."/>
            <person name="Li Y."/>
            <person name="Deng W."/>
            <person name="Jiang X."/>
            <person name="Wang W."/>
            <person name="Chen Q."/>
            <person name="Zhang S."/>
            <person name="Li H."/>
            <person name="Wu J."/>
            <person name="Wang P."/>
            <person name="Li P."/>
            <person name="Shi C."/>
            <person name="Zheng F."/>
            <person name="Jian J."/>
            <person name="Huang B."/>
            <person name="Shan D."/>
            <person name="Shi M."/>
            <person name="Fang C."/>
            <person name="Yue Y."/>
            <person name="Li F."/>
            <person name="Li D."/>
            <person name="Wei S."/>
            <person name="Han B."/>
            <person name="Jiang C."/>
            <person name="Yin Y."/>
            <person name="Xia T."/>
            <person name="Zhang Z."/>
            <person name="Bennetzen J.L."/>
            <person name="Zhao S."/>
            <person name="Wan X."/>
        </authorList>
    </citation>
    <scope>NUCLEOTIDE SEQUENCE [LARGE SCALE GENOMIC DNA]</scope>
    <source>
        <strain evidence="9">cv. Shuchazao</strain>
        <tissue evidence="8">Leaf</tissue>
    </source>
</reference>
<feature type="transmembrane region" description="Helical" evidence="5">
    <location>
        <begin position="233"/>
        <end position="257"/>
    </location>
</feature>
<keyword evidence="1" id="KW-0723">Serine/threonine-protein kinase</keyword>
<evidence type="ECO:0000259" key="7">
    <source>
        <dbReference type="PROSITE" id="PS50011"/>
    </source>
</evidence>
<keyword evidence="3 4" id="KW-0067">ATP-binding</keyword>
<dbReference type="Gene3D" id="3.30.200.20">
    <property type="entry name" value="Phosphorylase Kinase, domain 1"/>
    <property type="match status" value="1"/>
</dbReference>
<dbReference type="PROSITE" id="PS50011">
    <property type="entry name" value="PROTEIN_KINASE_DOM"/>
    <property type="match status" value="1"/>
</dbReference>
<gene>
    <name evidence="8" type="ORF">TEA_022643</name>
</gene>
<keyword evidence="6" id="KW-0732">Signal</keyword>
<dbReference type="InterPro" id="IPR001245">
    <property type="entry name" value="Ser-Thr/Tyr_kinase_cat_dom"/>
</dbReference>
<dbReference type="InterPro" id="IPR000719">
    <property type="entry name" value="Prot_kinase_dom"/>
</dbReference>
<keyword evidence="5" id="KW-1133">Transmembrane helix</keyword>
<evidence type="ECO:0000256" key="3">
    <source>
        <dbReference type="ARBA" id="ARBA00022840"/>
    </source>
</evidence>
<sequence length="518" mass="56827">MSLLFLLFLSLQLHLSPLSSSSSTTASAARHLHATASSCPLDFDVLRRLIQFSNRPKFDSVSISCHYIKAGLRLVQSEYLRTTNNFLPPIDSAESCWVSYQTLINDFFPNFNDIRKICGFQTSWIAEGCMNITTRDDFEGNVSKLALKDAVSACNQSLGNGSPCASCTTSLSSLQPSNLKGRSIGNLSDCTAYPSIYAAAFINRFGPTDEGTSQCLFGFDFSDLSNSNGRVRKIVICVVVMGCGFVLFLGCGGFWILRRKREKIRERSKVDQERETNLAFGMNSINESTTLVRYTFDEIREATKNFSRLNIIGRGGYGNVYKGVLPDGSEVALKRFKNCSVGGDAIFAHEVEVIASVRHVNLVALRGYCTATPPLEGHQRIIVCDLMRNGQPSLVTEWAWSLVKKGRALDVIEDGMPDLGPPEVMEKYVLVAVLCSHPQLYARPTMDQVVKILDMDTDLPVPSIPERPIPLNADIDDIERSVSSSGSGNLSTSTGYRTYTLENDCASNPTEGESSGGV</sequence>
<dbReference type="InterPro" id="IPR011009">
    <property type="entry name" value="Kinase-like_dom_sf"/>
</dbReference>
<dbReference type="SUPFAM" id="SSF56112">
    <property type="entry name" value="Protein kinase-like (PK-like)"/>
    <property type="match status" value="1"/>
</dbReference>
<dbReference type="GO" id="GO:0004713">
    <property type="term" value="F:protein tyrosine kinase activity"/>
    <property type="evidence" value="ECO:0007669"/>
    <property type="project" value="InterPro"/>
</dbReference>
<keyword evidence="1" id="KW-0808">Transferase</keyword>
<dbReference type="InterPro" id="IPR043891">
    <property type="entry name" value="SPARK"/>
</dbReference>
<dbReference type="PROSITE" id="PS00107">
    <property type="entry name" value="PROTEIN_KINASE_ATP"/>
    <property type="match status" value="1"/>
</dbReference>
<protein>
    <recommendedName>
        <fullName evidence="7">Protein kinase domain-containing protein</fullName>
    </recommendedName>
</protein>
<feature type="binding site" evidence="4">
    <location>
        <position position="334"/>
    </location>
    <ligand>
        <name>ATP</name>
        <dbReference type="ChEBI" id="CHEBI:30616"/>
    </ligand>
</feature>
<dbReference type="SMART" id="SM00219">
    <property type="entry name" value="TyrKc"/>
    <property type="match status" value="1"/>
</dbReference>
<dbReference type="GO" id="GO:0005524">
    <property type="term" value="F:ATP binding"/>
    <property type="evidence" value="ECO:0007669"/>
    <property type="project" value="UniProtKB-UniRule"/>
</dbReference>
<keyword evidence="2 4" id="KW-0547">Nucleotide-binding</keyword>
<accession>A0A4S4DN74</accession>
<evidence type="ECO:0000256" key="6">
    <source>
        <dbReference type="SAM" id="SignalP"/>
    </source>
</evidence>
<dbReference type="Pfam" id="PF19160">
    <property type="entry name" value="SPARK"/>
    <property type="match status" value="1"/>
</dbReference>
<evidence type="ECO:0000256" key="5">
    <source>
        <dbReference type="SAM" id="Phobius"/>
    </source>
</evidence>
<keyword evidence="5" id="KW-0472">Membrane</keyword>
<evidence type="ECO:0000256" key="4">
    <source>
        <dbReference type="PROSITE-ProRule" id="PRU10141"/>
    </source>
</evidence>
<comment type="caution">
    <text evidence="8">The sequence shown here is derived from an EMBL/GenBank/DDBJ whole genome shotgun (WGS) entry which is preliminary data.</text>
</comment>
<dbReference type="EMBL" id="SDRB02010760">
    <property type="protein sequence ID" value="THG04471.1"/>
    <property type="molecule type" value="Genomic_DNA"/>
</dbReference>
<feature type="signal peptide" evidence="6">
    <location>
        <begin position="1"/>
        <end position="21"/>
    </location>
</feature>
<keyword evidence="5" id="KW-0812">Transmembrane</keyword>
<name>A0A4S4DN74_CAMSN</name>
<dbReference type="InterPro" id="IPR020635">
    <property type="entry name" value="Tyr_kinase_cat_dom"/>
</dbReference>
<evidence type="ECO:0000313" key="9">
    <source>
        <dbReference type="Proteomes" id="UP000306102"/>
    </source>
</evidence>
<dbReference type="GO" id="GO:0004674">
    <property type="term" value="F:protein serine/threonine kinase activity"/>
    <property type="evidence" value="ECO:0007669"/>
    <property type="project" value="UniProtKB-KW"/>
</dbReference>
<dbReference type="PANTHER" id="PTHR47989">
    <property type="entry name" value="OS01G0750732 PROTEIN"/>
    <property type="match status" value="1"/>
</dbReference>
<dbReference type="PANTHER" id="PTHR47989:SF62">
    <property type="entry name" value="OS05G0423500 PROTEIN"/>
    <property type="match status" value="1"/>
</dbReference>
<proteinExistence type="predicted"/>
<keyword evidence="9" id="KW-1185">Reference proteome</keyword>
<feature type="domain" description="Protein kinase" evidence="7">
    <location>
        <begin position="306"/>
        <end position="518"/>
    </location>
</feature>
<evidence type="ECO:0000313" key="8">
    <source>
        <dbReference type="EMBL" id="THG04471.1"/>
    </source>
</evidence>
<dbReference type="InterPro" id="IPR017441">
    <property type="entry name" value="Protein_kinase_ATP_BS"/>
</dbReference>
<dbReference type="Pfam" id="PF07714">
    <property type="entry name" value="PK_Tyr_Ser-Thr"/>
    <property type="match status" value="1"/>
</dbReference>
<dbReference type="STRING" id="542762.A0A4S4DN74"/>
<dbReference type="FunFam" id="3.30.200.20:FF:000390">
    <property type="entry name" value="probable LRR receptor-like serine/threonine-protein kinase RKF3"/>
    <property type="match status" value="1"/>
</dbReference>